<dbReference type="EMBL" id="CP039375">
    <property type="protein sequence ID" value="QCD65017.1"/>
    <property type="molecule type" value="Genomic_DNA"/>
</dbReference>
<dbReference type="InterPro" id="IPR041664">
    <property type="entry name" value="AAA_16"/>
</dbReference>
<dbReference type="Proteomes" id="UP000297053">
    <property type="component" value="Chromosome"/>
</dbReference>
<dbReference type="GeneID" id="42178261"/>
<feature type="domain" description="Orc1-like AAA ATPase" evidence="2">
    <location>
        <begin position="35"/>
        <end position="184"/>
    </location>
</feature>
<name>A0A4D6KAB5_9EURY</name>
<dbReference type="GO" id="GO:0051301">
    <property type="term" value="P:cell division"/>
    <property type="evidence" value="ECO:0007669"/>
    <property type="project" value="UniProtKB-KW"/>
</dbReference>
<feature type="compositionally biased region" description="Polar residues" evidence="1">
    <location>
        <begin position="389"/>
        <end position="414"/>
    </location>
</feature>
<dbReference type="KEGG" id="halz:E5139_04955"/>
<gene>
    <name evidence="3" type="ORF">E5139_04955</name>
</gene>
<dbReference type="Gene3D" id="3.40.50.300">
    <property type="entry name" value="P-loop containing nucleotide triphosphate hydrolases"/>
    <property type="match status" value="1"/>
</dbReference>
<accession>A0A4D6KAB5</accession>
<evidence type="ECO:0000259" key="2">
    <source>
        <dbReference type="Pfam" id="PF13191"/>
    </source>
</evidence>
<protein>
    <submittedName>
        <fullName evidence="3">Cell division control protein</fullName>
    </submittedName>
</protein>
<sequence>MNFEDRIQRRYRSQAGTQRVVDRAVLSPTTHLAEPTGRGPLLELVLDQLDPIFAGELPRDTYVWGERGTGKSAILAALVHHLDRHPRPLGQLIRTTAGTHSPPVPELVYVDTHRTASGFEFYATVLDRLTDEPAPQRAVGIEAVREELDAVLAERPVVPIVDHLTASRHVTPERVATLFDRLTADVGWVGVGRSPPAALDWTPPAAIEFTPYETSTLVDVLMTRADDALGQHALGHEHAQRLAEWADGDANDALAALFVAADAALRAESEQIEDTHITTGIADVPTQAVSLTRVFALSADCLSVLRELVALDPDRHPTVDAAAAAIADRDPIDLSTRTVRRFLRELATDGVLERTRSSGESQAGTPPELLEPRFSPILFKRLYDHTRSPGETTAASQSDGSITATAPSRTESER</sequence>
<feature type="region of interest" description="Disordered" evidence="1">
    <location>
        <begin position="385"/>
        <end position="414"/>
    </location>
</feature>
<dbReference type="InterPro" id="IPR027417">
    <property type="entry name" value="P-loop_NTPase"/>
</dbReference>
<dbReference type="Gene3D" id="1.10.8.60">
    <property type="match status" value="1"/>
</dbReference>
<evidence type="ECO:0000313" key="3">
    <source>
        <dbReference type="EMBL" id="QCD65017.1"/>
    </source>
</evidence>
<dbReference type="AlphaFoldDB" id="A0A4D6KAB5"/>
<organism evidence="3 4">
    <name type="scientific">Halomicrobium mukohataei</name>
    <dbReference type="NCBI Taxonomy" id="57705"/>
    <lineage>
        <taxon>Archaea</taxon>
        <taxon>Methanobacteriati</taxon>
        <taxon>Methanobacteriota</taxon>
        <taxon>Stenosarchaea group</taxon>
        <taxon>Halobacteria</taxon>
        <taxon>Halobacteriales</taxon>
        <taxon>Haloarculaceae</taxon>
        <taxon>Halomicrobium</taxon>
    </lineage>
</organism>
<feature type="region of interest" description="Disordered" evidence="1">
    <location>
        <begin position="353"/>
        <end position="373"/>
    </location>
</feature>
<proteinExistence type="predicted"/>
<keyword evidence="3" id="KW-0132">Cell division</keyword>
<dbReference type="Pfam" id="PF13191">
    <property type="entry name" value="AAA_16"/>
    <property type="match status" value="1"/>
</dbReference>
<dbReference type="SUPFAM" id="SSF52540">
    <property type="entry name" value="P-loop containing nucleoside triphosphate hydrolases"/>
    <property type="match status" value="1"/>
</dbReference>
<evidence type="ECO:0000256" key="1">
    <source>
        <dbReference type="SAM" id="MobiDB-lite"/>
    </source>
</evidence>
<reference evidence="3 4" key="1">
    <citation type="submission" date="2019-04" db="EMBL/GenBank/DDBJ databases">
        <title>Complete genome sequence of Arthrobacter sp. ZXY-2 associated with effective atrazine degradation and salt adaptation.</title>
        <authorList>
            <person name="Zhao X."/>
        </authorList>
    </citation>
    <scope>NUCLEOTIDE SEQUENCE [LARGE SCALE GENOMIC DNA]</scope>
    <source>
        <strain evidence="4">ZP60</strain>
    </source>
</reference>
<evidence type="ECO:0000313" key="4">
    <source>
        <dbReference type="Proteomes" id="UP000297053"/>
    </source>
</evidence>
<keyword evidence="3" id="KW-0131">Cell cycle</keyword>
<dbReference type="RefSeq" id="WP_012807864.1">
    <property type="nucleotide sequence ID" value="NZ_CP039375.1"/>
</dbReference>
<reference evidence="3 4" key="2">
    <citation type="submission" date="2019-04" db="EMBL/GenBank/DDBJ databases">
        <authorList>
            <person name="Yang S."/>
            <person name="Wei W."/>
        </authorList>
    </citation>
    <scope>NUCLEOTIDE SEQUENCE [LARGE SCALE GENOMIC DNA]</scope>
    <source>
        <strain evidence="4">ZP60</strain>
    </source>
</reference>